<evidence type="ECO:0000259" key="9">
    <source>
        <dbReference type="SMART" id="SM00906"/>
    </source>
</evidence>
<evidence type="ECO:0000256" key="2">
    <source>
        <dbReference type="ARBA" id="ARBA00022723"/>
    </source>
</evidence>
<sequence length="510" mass="56577">MLEGRVASLQSHDQAPSPQSTPAAASNDESTSSIPYTPEGRDATSDLSSRVGMLDFRTTQTEPQYLGSSSSFAFSRIINLSLSSNLPTAPALAHLSDRRSSPSPCLLPDYDVAVKLSDAYFKHIHPQYPFLHEPTFRTWEAMLYDSSQDFTETGFSFTPLFFLNMVYAVAALLLPHTQSLAGCIELGYHRGVKQFAPAANLLQQEMRKRVFWVAQGIDCTVAVRLGRPLGIPPQEIDAELPSDVDDSAITDTGILGSPRNPSSQPTTSMSTAIHVFKLRYLWARIHTSLFSDTVRLSIDDHTYHARIEQLRVELDTWLANAPQARPHESDDLSIFAKKAWGQLVEYKESLQKIFEDCIEASRNICQTYRRLYIGTAIRYTWGTLHCLFLAGLTYLHCLWTSPAAWESVRPEDVSKTCTDCTMVLVAIAEGWQAAAPYRDTFEALASRVIAMVFNKSRAVQASFPPPSVAETREPDTWGHWINDMANAGVLEGVDGLLAGFIGDLTTQINS</sequence>
<dbReference type="InterPro" id="IPR007219">
    <property type="entry name" value="XnlR_reg_dom"/>
</dbReference>
<dbReference type="GO" id="GO:0045944">
    <property type="term" value="P:positive regulation of transcription by RNA polymerase II"/>
    <property type="evidence" value="ECO:0007669"/>
    <property type="project" value="TreeGrafter"/>
</dbReference>
<dbReference type="GO" id="GO:0043565">
    <property type="term" value="F:sequence-specific DNA binding"/>
    <property type="evidence" value="ECO:0007669"/>
    <property type="project" value="TreeGrafter"/>
</dbReference>
<evidence type="ECO:0000256" key="5">
    <source>
        <dbReference type="ARBA" id="ARBA00023125"/>
    </source>
</evidence>
<dbReference type="GO" id="GO:0000981">
    <property type="term" value="F:DNA-binding transcription factor activity, RNA polymerase II-specific"/>
    <property type="evidence" value="ECO:0007669"/>
    <property type="project" value="TreeGrafter"/>
</dbReference>
<evidence type="ECO:0000256" key="4">
    <source>
        <dbReference type="ARBA" id="ARBA00023015"/>
    </source>
</evidence>
<keyword evidence="7" id="KW-0539">Nucleus</keyword>
<dbReference type="Proteomes" id="UP000558688">
    <property type="component" value="Unassembled WGS sequence"/>
</dbReference>
<comment type="subcellular location">
    <subcellularLocation>
        <location evidence="1">Nucleus</location>
    </subcellularLocation>
</comment>
<dbReference type="EMBL" id="JAAFOW010002145">
    <property type="protein sequence ID" value="KAF5257959.1"/>
    <property type="molecule type" value="Genomic_DNA"/>
</dbReference>
<proteinExistence type="predicted"/>
<comment type="caution">
    <text evidence="10">The sequence shown here is derived from an EMBL/GenBank/DDBJ whole genome shotgun (WGS) entry which is preliminary data.</text>
</comment>
<evidence type="ECO:0000256" key="6">
    <source>
        <dbReference type="ARBA" id="ARBA00023163"/>
    </source>
</evidence>
<gene>
    <name evidence="10" type="ORF">FOXYS1_11487</name>
</gene>
<evidence type="ECO:0000256" key="7">
    <source>
        <dbReference type="ARBA" id="ARBA00023242"/>
    </source>
</evidence>
<dbReference type="GO" id="GO:0005634">
    <property type="term" value="C:nucleus"/>
    <property type="evidence" value="ECO:0007669"/>
    <property type="project" value="UniProtKB-SubCell"/>
</dbReference>
<keyword evidence="6" id="KW-0804">Transcription</keyword>
<feature type="domain" description="Xylanolytic transcriptional activator regulatory" evidence="9">
    <location>
        <begin position="172"/>
        <end position="247"/>
    </location>
</feature>
<dbReference type="SMART" id="SM00906">
    <property type="entry name" value="Fungal_trans"/>
    <property type="match status" value="1"/>
</dbReference>
<keyword evidence="5" id="KW-0238">DNA-binding</keyword>
<keyword evidence="2" id="KW-0479">Metal-binding</keyword>
<accession>A0A8H5EEF8</accession>
<dbReference type="PANTHER" id="PTHR47782">
    <property type="entry name" value="ZN(II)2CYS6 TRANSCRIPTION FACTOR (EUROFUNG)-RELATED"/>
    <property type="match status" value="1"/>
</dbReference>
<dbReference type="GO" id="GO:0006351">
    <property type="term" value="P:DNA-templated transcription"/>
    <property type="evidence" value="ECO:0007669"/>
    <property type="project" value="InterPro"/>
</dbReference>
<evidence type="ECO:0000256" key="3">
    <source>
        <dbReference type="ARBA" id="ARBA00022833"/>
    </source>
</evidence>
<dbReference type="AlphaFoldDB" id="A0A8H5EEF8"/>
<evidence type="ECO:0000313" key="10">
    <source>
        <dbReference type="EMBL" id="KAF5257959.1"/>
    </source>
</evidence>
<protein>
    <recommendedName>
        <fullName evidence="9">Xylanolytic transcriptional activator regulatory domain-containing protein</fullName>
    </recommendedName>
</protein>
<dbReference type="Pfam" id="PF04082">
    <property type="entry name" value="Fungal_trans"/>
    <property type="match status" value="2"/>
</dbReference>
<evidence type="ECO:0000256" key="8">
    <source>
        <dbReference type="SAM" id="MobiDB-lite"/>
    </source>
</evidence>
<keyword evidence="3" id="KW-0862">Zinc</keyword>
<organism evidence="10 11">
    <name type="scientific">Fusarium oxysporum</name>
    <name type="common">Fusarium vascular wilt</name>
    <dbReference type="NCBI Taxonomy" id="5507"/>
    <lineage>
        <taxon>Eukaryota</taxon>
        <taxon>Fungi</taxon>
        <taxon>Dikarya</taxon>
        <taxon>Ascomycota</taxon>
        <taxon>Pezizomycotina</taxon>
        <taxon>Sordariomycetes</taxon>
        <taxon>Hypocreomycetidae</taxon>
        <taxon>Hypocreales</taxon>
        <taxon>Nectriaceae</taxon>
        <taxon>Fusarium</taxon>
        <taxon>Fusarium oxysporum species complex</taxon>
    </lineage>
</organism>
<name>A0A8H5EEF8_FUSOX</name>
<reference evidence="10" key="1">
    <citation type="submission" date="2020-02" db="EMBL/GenBank/DDBJ databases">
        <title>Identification and distribution of gene clusters putatively required for synthesis of sphingolipid metabolism inhibitors in phylogenetically diverse species of the filamentous fungus Fusarium.</title>
        <authorList>
            <person name="Kim H.-S."/>
            <person name="Busman M."/>
            <person name="Brown D.W."/>
            <person name="Divon H."/>
            <person name="Uhlig S."/>
            <person name="Proctor R.H."/>
        </authorList>
    </citation>
    <scope>NUCLEOTIDE SEQUENCE [LARGE SCALE GENOMIC DNA]</scope>
    <source>
        <strain evidence="10">NRRL 39464</strain>
    </source>
</reference>
<feature type="region of interest" description="Disordered" evidence="8">
    <location>
        <begin position="1"/>
        <end position="46"/>
    </location>
</feature>
<dbReference type="CDD" id="cd12148">
    <property type="entry name" value="fungal_TF_MHR"/>
    <property type="match status" value="1"/>
</dbReference>
<evidence type="ECO:0000313" key="11">
    <source>
        <dbReference type="Proteomes" id="UP000558688"/>
    </source>
</evidence>
<feature type="compositionally biased region" description="Low complexity" evidence="8">
    <location>
        <begin position="14"/>
        <end position="26"/>
    </location>
</feature>
<dbReference type="PANTHER" id="PTHR47782:SF12">
    <property type="entry name" value="ZN(II)2CYS6 TRANSCRIPTION FACTOR (EUROFUNG)"/>
    <property type="match status" value="1"/>
</dbReference>
<evidence type="ECO:0000256" key="1">
    <source>
        <dbReference type="ARBA" id="ARBA00004123"/>
    </source>
</evidence>
<dbReference type="InterPro" id="IPR052202">
    <property type="entry name" value="Yeast_MetPath_Reg"/>
</dbReference>
<keyword evidence="4" id="KW-0805">Transcription regulation</keyword>
<dbReference type="GO" id="GO:0008270">
    <property type="term" value="F:zinc ion binding"/>
    <property type="evidence" value="ECO:0007669"/>
    <property type="project" value="InterPro"/>
</dbReference>